<sequence length="40" mass="4683">VESQVLAESKMRIVKREYQISGPNKQTVHPALSKFRENKR</sequence>
<dbReference type="EMBL" id="CAJVQB010075387">
    <property type="protein sequence ID" value="CAG8844303.1"/>
    <property type="molecule type" value="Genomic_DNA"/>
</dbReference>
<name>A0ABN7X072_GIGMA</name>
<reference evidence="1 2" key="1">
    <citation type="submission" date="2021-06" db="EMBL/GenBank/DDBJ databases">
        <authorList>
            <person name="Kallberg Y."/>
            <person name="Tangrot J."/>
            <person name="Rosling A."/>
        </authorList>
    </citation>
    <scope>NUCLEOTIDE SEQUENCE [LARGE SCALE GENOMIC DNA]</scope>
    <source>
        <strain evidence="1 2">120-4 pot B 10/14</strain>
    </source>
</reference>
<dbReference type="Proteomes" id="UP000789901">
    <property type="component" value="Unassembled WGS sequence"/>
</dbReference>
<proteinExistence type="predicted"/>
<protein>
    <submittedName>
        <fullName evidence="1">27044_t:CDS:1</fullName>
    </submittedName>
</protein>
<organism evidence="1 2">
    <name type="scientific">Gigaspora margarita</name>
    <dbReference type="NCBI Taxonomy" id="4874"/>
    <lineage>
        <taxon>Eukaryota</taxon>
        <taxon>Fungi</taxon>
        <taxon>Fungi incertae sedis</taxon>
        <taxon>Mucoromycota</taxon>
        <taxon>Glomeromycotina</taxon>
        <taxon>Glomeromycetes</taxon>
        <taxon>Diversisporales</taxon>
        <taxon>Gigasporaceae</taxon>
        <taxon>Gigaspora</taxon>
    </lineage>
</organism>
<gene>
    <name evidence="1" type="ORF">GMARGA_LOCUS37026</name>
</gene>
<feature type="non-terminal residue" evidence="1">
    <location>
        <position position="40"/>
    </location>
</feature>
<keyword evidence="2" id="KW-1185">Reference proteome</keyword>
<comment type="caution">
    <text evidence="1">The sequence shown here is derived from an EMBL/GenBank/DDBJ whole genome shotgun (WGS) entry which is preliminary data.</text>
</comment>
<accession>A0ABN7X072</accession>
<evidence type="ECO:0000313" key="2">
    <source>
        <dbReference type="Proteomes" id="UP000789901"/>
    </source>
</evidence>
<evidence type="ECO:0000313" key="1">
    <source>
        <dbReference type="EMBL" id="CAG8844303.1"/>
    </source>
</evidence>
<feature type="non-terminal residue" evidence="1">
    <location>
        <position position="1"/>
    </location>
</feature>